<dbReference type="InterPro" id="IPR006181">
    <property type="entry name" value="D-amino_acid_oxidase_CS"/>
</dbReference>
<organism evidence="8 9">
    <name type="scientific">Tolypocladium paradoxum</name>
    <dbReference type="NCBI Taxonomy" id="94208"/>
    <lineage>
        <taxon>Eukaryota</taxon>
        <taxon>Fungi</taxon>
        <taxon>Dikarya</taxon>
        <taxon>Ascomycota</taxon>
        <taxon>Pezizomycotina</taxon>
        <taxon>Sordariomycetes</taxon>
        <taxon>Hypocreomycetidae</taxon>
        <taxon>Hypocreales</taxon>
        <taxon>Ophiocordycipitaceae</taxon>
        <taxon>Tolypocladium</taxon>
    </lineage>
</organism>
<evidence type="ECO:0000256" key="6">
    <source>
        <dbReference type="SAM" id="SignalP"/>
    </source>
</evidence>
<dbReference type="InterPro" id="IPR006076">
    <property type="entry name" value="FAD-dep_OxRdtase"/>
</dbReference>
<evidence type="ECO:0000256" key="3">
    <source>
        <dbReference type="ARBA" id="ARBA00022630"/>
    </source>
</evidence>
<keyword evidence="6" id="KW-0732">Signal</keyword>
<dbReference type="Gene3D" id="3.30.9.10">
    <property type="entry name" value="D-Amino Acid Oxidase, subunit A, domain 2"/>
    <property type="match status" value="1"/>
</dbReference>
<gene>
    <name evidence="8" type="ORF">TPAR_03475</name>
</gene>
<dbReference type="SUPFAM" id="SSF51971">
    <property type="entry name" value="Nucleotide-binding domain"/>
    <property type="match status" value="1"/>
</dbReference>
<name>A0A2S4L1L1_9HYPO</name>
<dbReference type="PANTHER" id="PTHR11530">
    <property type="entry name" value="D-AMINO ACID OXIDASE"/>
    <property type="match status" value="1"/>
</dbReference>
<proteinExistence type="inferred from homology"/>
<keyword evidence="4" id="KW-0274">FAD</keyword>
<dbReference type="OrthoDB" id="409956at2759"/>
<dbReference type="SUPFAM" id="SSF54373">
    <property type="entry name" value="FAD-linked reductases, C-terminal domain"/>
    <property type="match status" value="1"/>
</dbReference>
<evidence type="ECO:0000313" key="9">
    <source>
        <dbReference type="Proteomes" id="UP000237481"/>
    </source>
</evidence>
<evidence type="ECO:0000259" key="7">
    <source>
        <dbReference type="Pfam" id="PF01266"/>
    </source>
</evidence>
<dbReference type="Proteomes" id="UP000237481">
    <property type="component" value="Unassembled WGS sequence"/>
</dbReference>
<comment type="caution">
    <text evidence="8">The sequence shown here is derived from an EMBL/GenBank/DDBJ whole genome shotgun (WGS) entry which is preliminary data.</text>
</comment>
<evidence type="ECO:0000256" key="4">
    <source>
        <dbReference type="ARBA" id="ARBA00022827"/>
    </source>
</evidence>
<evidence type="ECO:0000256" key="1">
    <source>
        <dbReference type="ARBA" id="ARBA00001974"/>
    </source>
</evidence>
<dbReference type="PROSITE" id="PS00677">
    <property type="entry name" value="DAO"/>
    <property type="match status" value="1"/>
</dbReference>
<dbReference type="Pfam" id="PF01266">
    <property type="entry name" value="DAO"/>
    <property type="match status" value="1"/>
</dbReference>
<feature type="chain" id="PRO_5015466793" evidence="6">
    <location>
        <begin position="19"/>
        <end position="375"/>
    </location>
</feature>
<dbReference type="EMBL" id="PKSG01000338">
    <property type="protein sequence ID" value="POR36328.1"/>
    <property type="molecule type" value="Genomic_DNA"/>
</dbReference>
<feature type="domain" description="FAD dependent oxidoreductase" evidence="7">
    <location>
        <begin position="5"/>
        <end position="349"/>
    </location>
</feature>
<dbReference type="GO" id="GO:0019478">
    <property type="term" value="P:D-amino acid catabolic process"/>
    <property type="evidence" value="ECO:0007669"/>
    <property type="project" value="TreeGrafter"/>
</dbReference>
<dbReference type="GO" id="GO:0003884">
    <property type="term" value="F:D-amino-acid oxidase activity"/>
    <property type="evidence" value="ECO:0007669"/>
    <property type="project" value="InterPro"/>
</dbReference>
<evidence type="ECO:0000313" key="8">
    <source>
        <dbReference type="EMBL" id="POR36328.1"/>
    </source>
</evidence>
<comment type="similarity">
    <text evidence="2">Belongs to the DAMOX/DASOX family.</text>
</comment>
<keyword evidence="3" id="KW-0285">Flavoprotein</keyword>
<feature type="signal peptide" evidence="6">
    <location>
        <begin position="1"/>
        <end position="18"/>
    </location>
</feature>
<dbReference type="Gene3D" id="3.40.50.720">
    <property type="entry name" value="NAD(P)-binding Rossmann-like Domain"/>
    <property type="match status" value="1"/>
</dbReference>
<protein>
    <submittedName>
        <fullName evidence="8">D-amino-acid oxidase</fullName>
    </submittedName>
</protein>
<dbReference type="GO" id="GO:0071949">
    <property type="term" value="F:FAD binding"/>
    <property type="evidence" value="ECO:0007669"/>
    <property type="project" value="InterPro"/>
</dbReference>
<keyword evidence="5" id="KW-0560">Oxidoreductase</keyword>
<dbReference type="PANTHER" id="PTHR11530:SF16">
    <property type="entry name" value="D-AMINO ACID OXIDASE (AFU_ORTHOLOGUE AFUA_5G11290)"/>
    <property type="match status" value="1"/>
</dbReference>
<dbReference type="AlphaFoldDB" id="A0A2S4L1L1"/>
<evidence type="ECO:0000256" key="2">
    <source>
        <dbReference type="ARBA" id="ARBA00006730"/>
    </source>
</evidence>
<comment type="cofactor">
    <cofactor evidence="1">
        <name>FAD</name>
        <dbReference type="ChEBI" id="CHEBI:57692"/>
    </cofactor>
</comment>
<reference evidence="8 9" key="1">
    <citation type="submission" date="2018-01" db="EMBL/GenBank/DDBJ databases">
        <title>Harnessing the power of phylogenomics to disentangle the directionality and signatures of interkingdom host jumping in the parasitic fungal genus Tolypocladium.</title>
        <authorList>
            <person name="Quandt C.A."/>
            <person name="Patterson W."/>
            <person name="Spatafora J.W."/>
        </authorList>
    </citation>
    <scope>NUCLEOTIDE SEQUENCE [LARGE SCALE GENOMIC DNA]</scope>
    <source>
        <strain evidence="8 9">NRBC 100945</strain>
    </source>
</reference>
<accession>A0A2S4L1L1</accession>
<dbReference type="InterPro" id="IPR023209">
    <property type="entry name" value="DAO"/>
</dbReference>
<dbReference type="PIRSF" id="PIRSF000189">
    <property type="entry name" value="D-aa_oxidase"/>
    <property type="match status" value="1"/>
</dbReference>
<dbReference type="GO" id="GO:0005737">
    <property type="term" value="C:cytoplasm"/>
    <property type="evidence" value="ECO:0007669"/>
    <property type="project" value="TreeGrafter"/>
</dbReference>
<sequence length="375" mass="41021">MPLRIVLLGAGVSGLTTALLLSKSESYSVTVVAKHMPGDYDIEYASPWAGANFQPMSSALNNRWERRTWPELSRLAASVPEAGIHFQKSRVYHRRKDFDAADAPFGPLFNLNPWFRDLFPDYRELAQYELPEGMHSACEYTSVCINTAVYLPWLVGQCSKQGVVLKRAVISHIEELKTMHHSQHHVDIIINASGLLACRLGGVMDCSVVPVRGQIVIVRNEAETMINTSGTDDGATEICYLMSRAVGGGTVLGGTYDKGNWDPNPDPKTAGRIMRRCLEICPDLANGQGVEGLSVVRHGVGLRPSREGGLRVEADTSAFSDGTLLIHNYGHGGWGYNGSYGCAERVVELVDSFRTGLCVSPRALSNISLWEISPE</sequence>
<dbReference type="STRING" id="94208.A0A2S4L1L1"/>
<keyword evidence="9" id="KW-1185">Reference proteome</keyword>
<evidence type="ECO:0000256" key="5">
    <source>
        <dbReference type="ARBA" id="ARBA00023002"/>
    </source>
</evidence>